<name>A0A7J7JXF8_BUGNE</name>
<dbReference type="GO" id="GO:0045271">
    <property type="term" value="C:respiratory chain complex I"/>
    <property type="evidence" value="ECO:0007669"/>
    <property type="project" value="InterPro"/>
</dbReference>
<gene>
    <name evidence="3" type="ORF">EB796_010565</name>
</gene>
<evidence type="ECO:0000313" key="3">
    <source>
        <dbReference type="EMBL" id="KAF6031089.1"/>
    </source>
</evidence>
<keyword evidence="2" id="KW-0999">Mitochondrion inner membrane</keyword>
<comment type="subcellular location">
    <subcellularLocation>
        <location evidence="2">Mitochondrion inner membrane</location>
        <topology evidence="2">Peripheral membrane protein</topology>
        <orientation evidence="2">Matrix side</orientation>
    </subcellularLocation>
</comment>
<dbReference type="Proteomes" id="UP000593567">
    <property type="component" value="Unassembled WGS sequence"/>
</dbReference>
<reference evidence="3" key="1">
    <citation type="submission" date="2020-06" db="EMBL/GenBank/DDBJ databases">
        <title>Draft genome of Bugula neritina, a colonial animal packing powerful symbionts and potential medicines.</title>
        <authorList>
            <person name="Rayko M."/>
        </authorList>
    </citation>
    <scope>NUCLEOTIDE SEQUENCE [LARGE SCALE GENOMIC DNA]</scope>
    <source>
        <strain evidence="3">Kwan_BN1</strain>
    </source>
</reference>
<dbReference type="GO" id="GO:0006979">
    <property type="term" value="P:response to oxidative stress"/>
    <property type="evidence" value="ECO:0007669"/>
    <property type="project" value="TreeGrafter"/>
</dbReference>
<dbReference type="Pfam" id="PF05071">
    <property type="entry name" value="NDUFA12"/>
    <property type="match status" value="1"/>
</dbReference>
<dbReference type="PANTHER" id="PTHR12910">
    <property type="entry name" value="NADH-UBIQUINONE OXIDOREDUCTASE SUBUNIT B17.2"/>
    <property type="match status" value="1"/>
</dbReference>
<dbReference type="InterPro" id="IPR007763">
    <property type="entry name" value="NDUFA12"/>
</dbReference>
<evidence type="ECO:0000256" key="2">
    <source>
        <dbReference type="RuleBase" id="RU363103"/>
    </source>
</evidence>
<accession>A0A7J7JXF8</accession>
<dbReference type="AlphaFoldDB" id="A0A7J7JXF8"/>
<organism evidence="3 4">
    <name type="scientific">Bugula neritina</name>
    <name type="common">Brown bryozoan</name>
    <name type="synonym">Sertularia neritina</name>
    <dbReference type="NCBI Taxonomy" id="10212"/>
    <lineage>
        <taxon>Eukaryota</taxon>
        <taxon>Metazoa</taxon>
        <taxon>Spiralia</taxon>
        <taxon>Lophotrochozoa</taxon>
        <taxon>Bryozoa</taxon>
        <taxon>Gymnolaemata</taxon>
        <taxon>Cheilostomatida</taxon>
        <taxon>Flustrina</taxon>
        <taxon>Buguloidea</taxon>
        <taxon>Bugulidae</taxon>
        <taxon>Bugula</taxon>
    </lineage>
</organism>
<comment type="subunit">
    <text evidence="2">Complex I is composed of 45 different subunits.</text>
</comment>
<sequence length="144" mass="16723">MAKIATEGILAKLKKVKDIVKFNGGVWNSIVTLYRTDELKQGELVGEDKYGNKYYRNDEHIMGRNKWVVYSDKVGMNYDGSQVPAEWHRWLSDMTDTPPTVKPPLQHRWMIDHIENKTGTQQRYVPYSTTRAKIQSWQPPAPSK</sequence>
<comment type="caution">
    <text evidence="3">The sequence shown here is derived from an EMBL/GenBank/DDBJ whole genome shotgun (WGS) entry which is preliminary data.</text>
</comment>
<comment type="similarity">
    <text evidence="1 2">Belongs to the complex I NDUFA12 subunit family.</text>
</comment>
<keyword evidence="4" id="KW-1185">Reference proteome</keyword>
<dbReference type="OrthoDB" id="274641at2759"/>
<proteinExistence type="inferred from homology"/>
<keyword evidence="2" id="KW-0472">Membrane</keyword>
<protein>
    <recommendedName>
        <fullName evidence="2">NADH dehydrogenase [ubiquinone] 1 alpha subcomplex subunit 12</fullName>
    </recommendedName>
</protein>
<keyword evidence="2" id="KW-0813">Transport</keyword>
<keyword evidence="2" id="KW-0496">Mitochondrion</keyword>
<keyword evidence="2" id="KW-0249">Electron transport</keyword>
<evidence type="ECO:0000313" key="4">
    <source>
        <dbReference type="Proteomes" id="UP000593567"/>
    </source>
</evidence>
<keyword evidence="2" id="KW-0679">Respiratory chain</keyword>
<evidence type="ECO:0000256" key="1">
    <source>
        <dbReference type="ARBA" id="ARBA00007355"/>
    </source>
</evidence>
<dbReference type="EMBL" id="VXIV02001638">
    <property type="protein sequence ID" value="KAF6031089.1"/>
    <property type="molecule type" value="Genomic_DNA"/>
</dbReference>
<dbReference type="GO" id="GO:0005743">
    <property type="term" value="C:mitochondrial inner membrane"/>
    <property type="evidence" value="ECO:0007669"/>
    <property type="project" value="UniProtKB-SubCell"/>
</dbReference>
<dbReference type="PANTHER" id="PTHR12910:SF2">
    <property type="entry name" value="NADH DEHYDROGENASE [UBIQUINONE] 1 ALPHA SUBCOMPLEX SUBUNIT 12"/>
    <property type="match status" value="1"/>
</dbReference>
<comment type="function">
    <text evidence="2">Accessory subunit of the mitochondrial membrane respiratory chain NADH dehydrogenase (Complex I), that is believed not to be involved in catalysis. Complex I functions in the transfer of electrons from NADH to the respiratory chain. The immediate electron acceptor for the enzyme is believed to be ubiquinone.</text>
</comment>